<organism evidence="3 4">
    <name type="scientific">Eubacterium ramulus</name>
    <dbReference type="NCBI Taxonomy" id="39490"/>
    <lineage>
        <taxon>Bacteria</taxon>
        <taxon>Bacillati</taxon>
        <taxon>Bacillota</taxon>
        <taxon>Clostridia</taxon>
        <taxon>Eubacteriales</taxon>
        <taxon>Eubacteriaceae</taxon>
        <taxon>Eubacterium</taxon>
    </lineage>
</organism>
<sequence length="214" mass="25471">MKKYNKKEYIEVQNSYHNLNKDIGERIKELRIKKEKEDNIKITQEMLAEQIGSYQSTISQYEHNTKEISVLHLVQLADYFGVTYHYLITGENPPDNRLDILKNHIKLEYKNYTNNKQHQEYLSLDISKPLVDYLYQSAQAEYLSSLPQKARDAWYEKMKHDFNCSKEKEFLSFIPFPAESVTRNQEPACWIQSVIKNTISFFNTIFNNKPQKEK</sequence>
<evidence type="ECO:0000259" key="2">
    <source>
        <dbReference type="PROSITE" id="PS50943"/>
    </source>
</evidence>
<name>A0A844DUC2_EUBRA</name>
<dbReference type="SMART" id="SM00530">
    <property type="entry name" value="HTH_XRE"/>
    <property type="match status" value="1"/>
</dbReference>
<dbReference type="Gene3D" id="1.10.260.40">
    <property type="entry name" value="lambda repressor-like DNA-binding domains"/>
    <property type="match status" value="1"/>
</dbReference>
<evidence type="ECO:0000256" key="1">
    <source>
        <dbReference type="ARBA" id="ARBA00023125"/>
    </source>
</evidence>
<dbReference type="PANTHER" id="PTHR46797">
    <property type="entry name" value="HTH-TYPE TRANSCRIPTIONAL REGULATOR"/>
    <property type="match status" value="1"/>
</dbReference>
<dbReference type="AlphaFoldDB" id="A0A844DUC2"/>
<comment type="caution">
    <text evidence="3">The sequence shown here is derived from an EMBL/GenBank/DDBJ whole genome shotgun (WGS) entry which is preliminary data.</text>
</comment>
<evidence type="ECO:0000313" key="3">
    <source>
        <dbReference type="EMBL" id="MSD15067.1"/>
    </source>
</evidence>
<dbReference type="GO" id="GO:0003677">
    <property type="term" value="F:DNA binding"/>
    <property type="evidence" value="ECO:0007669"/>
    <property type="project" value="UniProtKB-KW"/>
</dbReference>
<feature type="domain" description="HTH cro/C1-type" evidence="2">
    <location>
        <begin position="27"/>
        <end position="87"/>
    </location>
</feature>
<protein>
    <submittedName>
        <fullName evidence="3">Helix-turn-helix domain-containing protein</fullName>
    </submittedName>
</protein>
<dbReference type="InterPro" id="IPR001387">
    <property type="entry name" value="Cro/C1-type_HTH"/>
</dbReference>
<dbReference type="SUPFAM" id="SSF47413">
    <property type="entry name" value="lambda repressor-like DNA-binding domains"/>
    <property type="match status" value="1"/>
</dbReference>
<reference evidence="3 4" key="1">
    <citation type="journal article" date="2019" name="Nat. Med.">
        <title>A library of human gut bacterial isolates paired with longitudinal multiomics data enables mechanistic microbiome research.</title>
        <authorList>
            <person name="Poyet M."/>
            <person name="Groussin M."/>
            <person name="Gibbons S.M."/>
            <person name="Avila-Pacheco J."/>
            <person name="Jiang X."/>
            <person name="Kearney S.M."/>
            <person name="Perrotta A.R."/>
            <person name="Berdy B."/>
            <person name="Zhao S."/>
            <person name="Lieberman T.D."/>
            <person name="Swanson P.K."/>
            <person name="Smith M."/>
            <person name="Roesemann S."/>
            <person name="Alexander J.E."/>
            <person name="Rich S.A."/>
            <person name="Livny J."/>
            <person name="Vlamakis H."/>
            <person name="Clish C."/>
            <person name="Bullock K."/>
            <person name="Deik A."/>
            <person name="Scott J."/>
            <person name="Pierce K.A."/>
            <person name="Xavier R.J."/>
            <person name="Alm E.J."/>
        </authorList>
    </citation>
    <scope>NUCLEOTIDE SEQUENCE [LARGE SCALE GENOMIC DNA]</scope>
    <source>
        <strain evidence="3 4">BIOML-A3</strain>
    </source>
</reference>
<dbReference type="EMBL" id="WKRA01000003">
    <property type="protein sequence ID" value="MSD15067.1"/>
    <property type="molecule type" value="Genomic_DNA"/>
</dbReference>
<dbReference type="PROSITE" id="PS50943">
    <property type="entry name" value="HTH_CROC1"/>
    <property type="match status" value="1"/>
</dbReference>
<dbReference type="GO" id="GO:0005829">
    <property type="term" value="C:cytosol"/>
    <property type="evidence" value="ECO:0007669"/>
    <property type="project" value="TreeGrafter"/>
</dbReference>
<evidence type="ECO:0000313" key="4">
    <source>
        <dbReference type="Proteomes" id="UP000431304"/>
    </source>
</evidence>
<proteinExistence type="predicted"/>
<dbReference type="GO" id="GO:0003700">
    <property type="term" value="F:DNA-binding transcription factor activity"/>
    <property type="evidence" value="ECO:0007669"/>
    <property type="project" value="TreeGrafter"/>
</dbReference>
<dbReference type="InterPro" id="IPR010982">
    <property type="entry name" value="Lambda_DNA-bd_dom_sf"/>
</dbReference>
<dbReference type="CDD" id="cd00093">
    <property type="entry name" value="HTH_XRE"/>
    <property type="match status" value="1"/>
</dbReference>
<accession>A0A844DUC2</accession>
<dbReference type="InterPro" id="IPR050807">
    <property type="entry name" value="TransReg_Diox_bact_type"/>
</dbReference>
<dbReference type="Proteomes" id="UP000431304">
    <property type="component" value="Unassembled WGS sequence"/>
</dbReference>
<dbReference type="PANTHER" id="PTHR46797:SF1">
    <property type="entry name" value="METHYLPHOSPHONATE SYNTHASE"/>
    <property type="match status" value="1"/>
</dbReference>
<gene>
    <name evidence="3" type="ORF">GKE72_03080</name>
</gene>
<keyword evidence="1" id="KW-0238">DNA-binding</keyword>
<dbReference type="Pfam" id="PF12844">
    <property type="entry name" value="HTH_19"/>
    <property type="match status" value="1"/>
</dbReference>